<accession>A0A1M6DB61</accession>
<gene>
    <name evidence="2" type="ORF">SAMN05444000_102276</name>
</gene>
<feature type="chain" id="PRO_5012319289" description="Spore coat protein U (SCPU) domain-containing protein" evidence="1">
    <location>
        <begin position="25"/>
        <end position="193"/>
    </location>
</feature>
<name>A0A1M6DB61_9RHOB</name>
<organism evidence="2 3">
    <name type="scientific">Shimia gijangensis</name>
    <dbReference type="NCBI Taxonomy" id="1470563"/>
    <lineage>
        <taxon>Bacteria</taxon>
        <taxon>Pseudomonadati</taxon>
        <taxon>Pseudomonadota</taxon>
        <taxon>Alphaproteobacteria</taxon>
        <taxon>Rhodobacterales</taxon>
        <taxon>Roseobacteraceae</taxon>
    </lineage>
</organism>
<dbReference type="AlphaFoldDB" id="A0A1M6DB61"/>
<feature type="signal peptide" evidence="1">
    <location>
        <begin position="1"/>
        <end position="24"/>
    </location>
</feature>
<dbReference type="OrthoDB" id="424374at2"/>
<reference evidence="3" key="1">
    <citation type="submission" date="2016-11" db="EMBL/GenBank/DDBJ databases">
        <authorList>
            <person name="Varghese N."/>
            <person name="Submissions S."/>
        </authorList>
    </citation>
    <scope>NUCLEOTIDE SEQUENCE [LARGE SCALE GENOMIC DNA]</scope>
    <source>
        <strain evidence="3">DSM 100564</strain>
    </source>
</reference>
<keyword evidence="3" id="KW-1185">Reference proteome</keyword>
<keyword evidence="1" id="KW-0732">Signal</keyword>
<evidence type="ECO:0008006" key="4">
    <source>
        <dbReference type="Google" id="ProtNLM"/>
    </source>
</evidence>
<evidence type="ECO:0000313" key="2">
    <source>
        <dbReference type="EMBL" id="SHI70474.1"/>
    </source>
</evidence>
<dbReference type="RefSeq" id="WP_073249179.1">
    <property type="nucleotide sequence ID" value="NZ_FQZQ01000002.1"/>
</dbReference>
<evidence type="ECO:0000256" key="1">
    <source>
        <dbReference type="SAM" id="SignalP"/>
    </source>
</evidence>
<sequence>MKPVLSLVAGLLALCTILTGPVVADDDVCEALFVHSASDMSFDGTTLVMANASPMVTFFCDRPVRLAGHLTIPSFLDEVSTSDDPFSNNPPNAVISIVSGDSAPQDIVVTINARPTVDGTTLTYSDLTILDGPASSVSGSGTVFIDHFGRPMSPGSVAGVHRRNDRREVRECNRHDDPGRDRYCTCGAGLVCN</sequence>
<protein>
    <recommendedName>
        <fullName evidence="4">Spore coat protein U (SCPU) domain-containing protein</fullName>
    </recommendedName>
</protein>
<dbReference type="STRING" id="1470563.SAMN05444000_102276"/>
<proteinExistence type="predicted"/>
<evidence type="ECO:0000313" key="3">
    <source>
        <dbReference type="Proteomes" id="UP000183982"/>
    </source>
</evidence>
<dbReference type="EMBL" id="FQZQ01000002">
    <property type="protein sequence ID" value="SHI70474.1"/>
    <property type="molecule type" value="Genomic_DNA"/>
</dbReference>
<dbReference type="Proteomes" id="UP000183982">
    <property type="component" value="Unassembled WGS sequence"/>
</dbReference>